<dbReference type="InterPro" id="IPR050951">
    <property type="entry name" value="Retrovirus_Pol_polyprotein"/>
</dbReference>
<dbReference type="GO" id="GO:0003676">
    <property type="term" value="F:nucleic acid binding"/>
    <property type="evidence" value="ECO:0007669"/>
    <property type="project" value="InterPro"/>
</dbReference>
<keyword evidence="3" id="KW-1185">Reference proteome</keyword>
<evidence type="ECO:0008006" key="4">
    <source>
        <dbReference type="Google" id="ProtNLM"/>
    </source>
</evidence>
<comment type="caution">
    <text evidence="2">The sequence shown here is derived from an EMBL/GenBank/DDBJ whole genome shotgun (WGS) entry which is preliminary data.</text>
</comment>
<evidence type="ECO:0000313" key="3">
    <source>
        <dbReference type="Proteomes" id="UP000762676"/>
    </source>
</evidence>
<proteinExistence type="predicted"/>
<feature type="region of interest" description="Disordered" evidence="1">
    <location>
        <begin position="140"/>
        <end position="171"/>
    </location>
</feature>
<protein>
    <recommendedName>
        <fullName evidence="4">Integrase catalytic domain-containing protein</fullName>
    </recommendedName>
</protein>
<organism evidence="2 3">
    <name type="scientific">Elysia marginata</name>
    <dbReference type="NCBI Taxonomy" id="1093978"/>
    <lineage>
        <taxon>Eukaryota</taxon>
        <taxon>Metazoa</taxon>
        <taxon>Spiralia</taxon>
        <taxon>Lophotrochozoa</taxon>
        <taxon>Mollusca</taxon>
        <taxon>Gastropoda</taxon>
        <taxon>Heterobranchia</taxon>
        <taxon>Euthyneura</taxon>
        <taxon>Panpulmonata</taxon>
        <taxon>Sacoglossa</taxon>
        <taxon>Placobranchoidea</taxon>
        <taxon>Plakobranchidae</taxon>
        <taxon>Elysia</taxon>
    </lineage>
</organism>
<dbReference type="AlphaFoldDB" id="A0AAV4ECL4"/>
<dbReference type="PANTHER" id="PTHR37984">
    <property type="entry name" value="PROTEIN CBG26694"/>
    <property type="match status" value="1"/>
</dbReference>
<dbReference type="InterPro" id="IPR036397">
    <property type="entry name" value="RNaseH_sf"/>
</dbReference>
<dbReference type="Gene3D" id="3.30.420.10">
    <property type="entry name" value="Ribonuclease H-like superfamily/Ribonuclease H"/>
    <property type="match status" value="1"/>
</dbReference>
<sequence length="195" mass="21808">MIADNNPFNSFEMHKFARDWNLKITISSPTYAQLNGQSERYVQTVKGLIRKTVEKNKDPNLALLAYRNTPIYGIGKSPAQLLFGQRLQDQVSTTPKLETLSTRTVSQYALPQRMEQPDATRGSSIPADVMEDNTTTAQNQNITFSGYGDNKSSSPAVEPTLSPPQHSFTTQLQNTTNQVFTRSGREVKQPNKLNL</sequence>
<accession>A0AAV4ECL4</accession>
<feature type="compositionally biased region" description="Polar residues" evidence="1">
    <location>
        <begin position="140"/>
        <end position="155"/>
    </location>
</feature>
<evidence type="ECO:0000313" key="2">
    <source>
        <dbReference type="EMBL" id="GFR58427.1"/>
    </source>
</evidence>
<dbReference type="InterPro" id="IPR012337">
    <property type="entry name" value="RNaseH-like_sf"/>
</dbReference>
<gene>
    <name evidence="2" type="ORF">ElyMa_003481500</name>
</gene>
<reference evidence="2 3" key="1">
    <citation type="journal article" date="2021" name="Elife">
        <title>Chloroplast acquisition without the gene transfer in kleptoplastic sea slugs, Plakobranchus ocellatus.</title>
        <authorList>
            <person name="Maeda T."/>
            <person name="Takahashi S."/>
            <person name="Yoshida T."/>
            <person name="Shimamura S."/>
            <person name="Takaki Y."/>
            <person name="Nagai Y."/>
            <person name="Toyoda A."/>
            <person name="Suzuki Y."/>
            <person name="Arimoto A."/>
            <person name="Ishii H."/>
            <person name="Satoh N."/>
            <person name="Nishiyama T."/>
            <person name="Hasebe M."/>
            <person name="Maruyama T."/>
            <person name="Minagawa J."/>
            <person name="Obokata J."/>
            <person name="Shigenobu S."/>
        </authorList>
    </citation>
    <scope>NUCLEOTIDE SEQUENCE [LARGE SCALE GENOMIC DNA]</scope>
</reference>
<evidence type="ECO:0000256" key="1">
    <source>
        <dbReference type="SAM" id="MobiDB-lite"/>
    </source>
</evidence>
<dbReference type="EMBL" id="BMAT01007142">
    <property type="protein sequence ID" value="GFR58427.1"/>
    <property type="molecule type" value="Genomic_DNA"/>
</dbReference>
<dbReference type="SUPFAM" id="SSF53098">
    <property type="entry name" value="Ribonuclease H-like"/>
    <property type="match status" value="1"/>
</dbReference>
<dbReference type="PANTHER" id="PTHR37984:SF7">
    <property type="entry name" value="INTEGRASE CATALYTIC DOMAIN-CONTAINING PROTEIN"/>
    <property type="match status" value="1"/>
</dbReference>
<name>A0AAV4ECL4_9GAST</name>
<dbReference type="Proteomes" id="UP000762676">
    <property type="component" value="Unassembled WGS sequence"/>
</dbReference>